<feature type="region of interest" description="Disordered" evidence="1">
    <location>
        <begin position="206"/>
        <end position="232"/>
    </location>
</feature>
<name>A0A316Z4Q0_9BASI</name>
<proteinExistence type="predicted"/>
<reference evidence="2 3" key="1">
    <citation type="journal article" date="2018" name="Mol. Biol. Evol.">
        <title>Broad Genomic Sampling Reveals a Smut Pathogenic Ancestry of the Fungal Clade Ustilaginomycotina.</title>
        <authorList>
            <person name="Kijpornyongpan T."/>
            <person name="Mondo S.J."/>
            <person name="Barry K."/>
            <person name="Sandor L."/>
            <person name="Lee J."/>
            <person name="Lipzen A."/>
            <person name="Pangilinan J."/>
            <person name="LaButti K."/>
            <person name="Hainaut M."/>
            <person name="Henrissat B."/>
            <person name="Grigoriev I.V."/>
            <person name="Spatafora J.W."/>
            <person name="Aime M.C."/>
        </authorList>
    </citation>
    <scope>NUCLEOTIDE SEQUENCE [LARGE SCALE GENOMIC DNA]</scope>
    <source>
        <strain evidence="2 3">MCA 4186</strain>
    </source>
</reference>
<dbReference type="AlphaFoldDB" id="A0A316Z4Q0"/>
<feature type="region of interest" description="Disordered" evidence="1">
    <location>
        <begin position="96"/>
        <end position="140"/>
    </location>
</feature>
<feature type="compositionally biased region" description="Basic and acidic residues" evidence="1">
    <location>
        <begin position="215"/>
        <end position="226"/>
    </location>
</feature>
<protein>
    <submittedName>
        <fullName evidence="2">Uncharacterized protein</fullName>
    </submittedName>
</protein>
<feature type="compositionally biased region" description="Low complexity" evidence="1">
    <location>
        <begin position="177"/>
        <end position="191"/>
    </location>
</feature>
<dbReference type="Proteomes" id="UP000245946">
    <property type="component" value="Unassembled WGS sequence"/>
</dbReference>
<evidence type="ECO:0000313" key="2">
    <source>
        <dbReference type="EMBL" id="PWN96064.1"/>
    </source>
</evidence>
<dbReference type="RefSeq" id="XP_025596343.1">
    <property type="nucleotide sequence ID" value="XM_025745464.1"/>
</dbReference>
<dbReference type="Gene3D" id="3.30.160.60">
    <property type="entry name" value="Classic Zinc Finger"/>
    <property type="match status" value="1"/>
</dbReference>
<evidence type="ECO:0000313" key="3">
    <source>
        <dbReference type="Proteomes" id="UP000245946"/>
    </source>
</evidence>
<accession>A0A316Z4Q0</accession>
<feature type="region of interest" description="Disordered" evidence="1">
    <location>
        <begin position="177"/>
        <end position="196"/>
    </location>
</feature>
<evidence type="ECO:0000256" key="1">
    <source>
        <dbReference type="SAM" id="MobiDB-lite"/>
    </source>
</evidence>
<feature type="compositionally biased region" description="Low complexity" evidence="1">
    <location>
        <begin position="96"/>
        <end position="113"/>
    </location>
</feature>
<sequence>MSPGLPQRGLWLIDMDDFQVGHDFMMAQDFAGYESTMAPDWPATLAFEIQMSQAAALGQVDVLPKDALGQVDMFSTAALGCEGSFSSGTLNALQPSAADVDSTAPASDDASSPGTTDLEDSSDGTSPNSEAPFDMPSSDSSFALSNKQLLELCAMGDMSAHAGDAGTADEAAYSGVPQQDADAGAPQQQFGDGVGIDPRKTLLSAPAAANQTASRPERLDDDESHKPPSHRRIKCGPCNKVLEGGVKSIPLHVRSNRHLRNIGAKDWLERHSCLFCKKGLRLRSFTRKATLKRHIMAHHPELLTVTADGSYTVPDDILEQGKVKPPK</sequence>
<gene>
    <name evidence="2" type="ORF">FA09DRAFT_362371</name>
</gene>
<dbReference type="EMBL" id="KZ819301">
    <property type="protein sequence ID" value="PWN96064.1"/>
    <property type="molecule type" value="Genomic_DNA"/>
</dbReference>
<keyword evidence="3" id="KW-1185">Reference proteome</keyword>
<dbReference type="GeneID" id="37273008"/>
<organism evidence="2 3">
    <name type="scientific">Tilletiopsis washingtonensis</name>
    <dbReference type="NCBI Taxonomy" id="58919"/>
    <lineage>
        <taxon>Eukaryota</taxon>
        <taxon>Fungi</taxon>
        <taxon>Dikarya</taxon>
        <taxon>Basidiomycota</taxon>
        <taxon>Ustilaginomycotina</taxon>
        <taxon>Exobasidiomycetes</taxon>
        <taxon>Entylomatales</taxon>
        <taxon>Entylomatales incertae sedis</taxon>
        <taxon>Tilletiopsis</taxon>
    </lineage>
</organism>